<reference evidence="2 3" key="1">
    <citation type="journal article" date="2018" name="Elife">
        <title>Firefly genomes illuminate parallel origins of bioluminescence in beetles.</title>
        <authorList>
            <person name="Fallon T.R."/>
            <person name="Lower S.E."/>
            <person name="Chang C.H."/>
            <person name="Bessho-Uehara M."/>
            <person name="Martin G.J."/>
            <person name="Bewick A.J."/>
            <person name="Behringer M."/>
            <person name="Debat H.J."/>
            <person name="Wong I."/>
            <person name="Day J.C."/>
            <person name="Suvorov A."/>
            <person name="Silva C.J."/>
            <person name="Stanger-Hall K.F."/>
            <person name="Hall D.W."/>
            <person name="Schmitz R.J."/>
            <person name="Nelson D.R."/>
            <person name="Lewis S.M."/>
            <person name="Shigenobu S."/>
            <person name="Bybee S.M."/>
            <person name="Larracuente A.M."/>
            <person name="Oba Y."/>
            <person name="Weng J.K."/>
        </authorList>
    </citation>
    <scope>NUCLEOTIDE SEQUENCE [LARGE SCALE GENOMIC DNA]</scope>
    <source>
        <strain evidence="2">1611_PpyrPB1</strain>
        <tissue evidence="2">Whole body</tissue>
    </source>
</reference>
<organism evidence="2 3">
    <name type="scientific">Photinus pyralis</name>
    <name type="common">Common eastern firefly</name>
    <name type="synonym">Lampyris pyralis</name>
    <dbReference type="NCBI Taxonomy" id="7054"/>
    <lineage>
        <taxon>Eukaryota</taxon>
        <taxon>Metazoa</taxon>
        <taxon>Ecdysozoa</taxon>
        <taxon>Arthropoda</taxon>
        <taxon>Hexapoda</taxon>
        <taxon>Insecta</taxon>
        <taxon>Pterygota</taxon>
        <taxon>Neoptera</taxon>
        <taxon>Endopterygota</taxon>
        <taxon>Coleoptera</taxon>
        <taxon>Polyphaga</taxon>
        <taxon>Elateriformia</taxon>
        <taxon>Elateroidea</taxon>
        <taxon>Lampyridae</taxon>
        <taxon>Lampyrinae</taxon>
        <taxon>Photinus</taxon>
    </lineage>
</organism>
<evidence type="ECO:0000313" key="2">
    <source>
        <dbReference type="EMBL" id="KAB0801199.1"/>
    </source>
</evidence>
<feature type="transmembrane region" description="Helical" evidence="1">
    <location>
        <begin position="35"/>
        <end position="58"/>
    </location>
</feature>
<protein>
    <submittedName>
        <fullName evidence="2">Uncharacterized protein</fullName>
    </submittedName>
</protein>
<keyword evidence="1" id="KW-0472">Membrane</keyword>
<proteinExistence type="predicted"/>
<name>A0A5N4AV50_PHOPY</name>
<keyword evidence="3" id="KW-1185">Reference proteome</keyword>
<evidence type="ECO:0000256" key="1">
    <source>
        <dbReference type="SAM" id="Phobius"/>
    </source>
</evidence>
<evidence type="ECO:0000313" key="3">
    <source>
        <dbReference type="Proteomes" id="UP000327044"/>
    </source>
</evidence>
<keyword evidence="1" id="KW-1133">Transmembrane helix</keyword>
<dbReference type="AlphaFoldDB" id="A0A5N4AV50"/>
<dbReference type="Proteomes" id="UP000327044">
    <property type="component" value="Unassembled WGS sequence"/>
</dbReference>
<dbReference type="EMBL" id="VVIM01000003">
    <property type="protein sequence ID" value="KAB0801199.1"/>
    <property type="molecule type" value="Genomic_DNA"/>
</dbReference>
<dbReference type="InParanoid" id="A0A5N4AV50"/>
<sequence>MFAARSLLAVEVFAPNEVAKRIFEEGVRWPISHSLWIFMAGFILFAALLVFFICATIYDQAIPNLPKPQLHRVSRSTDLQSLVSKGEKKKETSKINGNAVSYGSSRNRFKSDVTIEADVYADFDNDEYITFTAPPTD</sequence>
<gene>
    <name evidence="2" type="ORF">PPYR_05553</name>
</gene>
<accession>A0A5N4AV50</accession>
<comment type="caution">
    <text evidence="2">The sequence shown here is derived from an EMBL/GenBank/DDBJ whole genome shotgun (WGS) entry which is preliminary data.</text>
</comment>
<keyword evidence="1" id="KW-0812">Transmembrane</keyword>